<dbReference type="InterPro" id="IPR047809">
    <property type="entry name" value="COQ7_proteobact"/>
</dbReference>
<dbReference type="RefSeq" id="WP_075065327.1">
    <property type="nucleotide sequence ID" value="NZ_LKAJ02000001.1"/>
</dbReference>
<evidence type="ECO:0000256" key="4">
    <source>
        <dbReference type="ARBA" id="ARBA00022723"/>
    </source>
</evidence>
<feature type="binding site" evidence="9">
    <location>
        <position position="175"/>
    </location>
    <ligand>
        <name>Fe cation</name>
        <dbReference type="ChEBI" id="CHEBI:24875"/>
        <label>2</label>
    </ligand>
</feature>
<evidence type="ECO:0000256" key="1">
    <source>
        <dbReference type="ARBA" id="ARBA00004749"/>
    </source>
</evidence>
<dbReference type="UniPathway" id="UPA00232"/>
<reference evidence="10" key="1">
    <citation type="submission" date="2015-09" db="EMBL/GenBank/DDBJ databases">
        <title>Draft Genome Sequences of Two Novel Amoeba-resistant Intranuclear Bacteria, Candidatus Berkiella cookevillensis and Candidatus Berkiella aquae.</title>
        <authorList>
            <person name="Mehari Y.T."/>
            <person name="Arivett B.A."/>
            <person name="Farone A.L."/>
            <person name="Gunderson J.H."/>
            <person name="Farone M.B."/>
        </authorList>
    </citation>
    <scope>NUCLEOTIDE SEQUENCE [LARGE SCALE GENOMIC DNA]</scope>
    <source>
        <strain evidence="10">HT99</strain>
    </source>
</reference>
<feature type="binding site" evidence="9">
    <location>
        <position position="91"/>
    </location>
    <ligand>
        <name>Fe cation</name>
        <dbReference type="ChEBI" id="CHEBI:24875"/>
        <label>2</label>
    </ligand>
</feature>
<keyword evidence="5 9" id="KW-0560">Oxidoreductase</keyword>
<dbReference type="GO" id="GO:0006744">
    <property type="term" value="P:ubiquinone biosynthetic process"/>
    <property type="evidence" value="ECO:0007669"/>
    <property type="project" value="UniProtKB-UniRule"/>
</dbReference>
<sequence>MRQYSLSDTFLNGVLQCIRTIHQTPAKGSRPNPAAILAEPSLSLDELKLSASLMRVNHTGEVCAQALYLGQEFATNNANLKTLFATAASEEVDHLHWCETRLNELGSHTSYLNPLWFTGSLFIGTCAGLFSNRFSLGFLAETENQVFAHLASHLEKLPPHDTKSRAIVEKMQADEAAHAATAMHHGGIELPLPIKTMMRMMAKMMTTIAAKL</sequence>
<dbReference type="EMBL" id="LKAJ02000001">
    <property type="protein sequence ID" value="MCS5712530.1"/>
    <property type="molecule type" value="Genomic_DNA"/>
</dbReference>
<evidence type="ECO:0000256" key="2">
    <source>
        <dbReference type="ARBA" id="ARBA00022475"/>
    </source>
</evidence>
<name>A0A0Q9YN94_9GAMM</name>
<evidence type="ECO:0000256" key="3">
    <source>
        <dbReference type="ARBA" id="ARBA00022688"/>
    </source>
</evidence>
<evidence type="ECO:0000313" key="11">
    <source>
        <dbReference type="EMBL" id="MCS5712530.1"/>
    </source>
</evidence>
<dbReference type="PATRIC" id="fig|1590043.3.peg.689"/>
<comment type="caution">
    <text evidence="10">The sequence shown here is derived from an EMBL/GenBank/DDBJ whole genome shotgun (WGS) entry which is preliminary data.</text>
</comment>
<dbReference type="STRING" id="295108.HT99x_00688"/>
<dbReference type="InterPro" id="IPR009078">
    <property type="entry name" value="Ferritin-like_SF"/>
</dbReference>
<dbReference type="OrthoDB" id="5192789at2"/>
<dbReference type="EMBL" id="LKAJ01000002">
    <property type="protein sequence ID" value="KRG22269.1"/>
    <property type="molecule type" value="Genomic_DNA"/>
</dbReference>
<feature type="binding site" evidence="9">
    <location>
        <position position="178"/>
    </location>
    <ligand>
        <name>Fe cation</name>
        <dbReference type="ChEBI" id="CHEBI:24875"/>
        <label>2</label>
    </ligand>
</feature>
<dbReference type="GO" id="GO:0005886">
    <property type="term" value="C:plasma membrane"/>
    <property type="evidence" value="ECO:0007669"/>
    <property type="project" value="UniProtKB-SubCell"/>
</dbReference>
<keyword evidence="2 9" id="KW-1003">Cell membrane</keyword>
<evidence type="ECO:0000313" key="12">
    <source>
        <dbReference type="Proteomes" id="UP000051497"/>
    </source>
</evidence>
<evidence type="ECO:0000313" key="10">
    <source>
        <dbReference type="EMBL" id="KRG22269.1"/>
    </source>
</evidence>
<protein>
    <recommendedName>
        <fullName evidence="9">3-demethoxyubiquinol 3-hydroxylase</fullName>
        <shortName evidence="9">DMQ hydroxylase</shortName>
        <ecNumber evidence="9">1.14.99.60</ecNumber>
    </recommendedName>
    <alternativeName>
        <fullName evidence="9">2-nonaprenyl-3-methyl-6-methoxy-1,4-benzoquinol hydroxylase</fullName>
    </alternativeName>
</protein>
<dbReference type="PANTHER" id="PTHR11237:SF4">
    <property type="entry name" value="5-DEMETHOXYUBIQUINONE HYDROXYLASE, MITOCHONDRIAL"/>
    <property type="match status" value="1"/>
</dbReference>
<comment type="subcellular location">
    <subcellularLocation>
        <location evidence="9">Cell membrane</location>
        <topology evidence="9">Peripheral membrane protein</topology>
    </subcellularLocation>
</comment>
<evidence type="ECO:0000256" key="9">
    <source>
        <dbReference type="HAMAP-Rule" id="MF_01658"/>
    </source>
</evidence>
<comment type="catalytic activity">
    <reaction evidence="9">
        <text>a 5-methoxy-2-methyl-3-(all-trans-polyprenyl)benzene-1,4-diol + AH2 + O2 = a 3-demethylubiquinol + A + H2O</text>
        <dbReference type="Rhea" id="RHEA:50908"/>
        <dbReference type="Rhea" id="RHEA-COMP:10859"/>
        <dbReference type="Rhea" id="RHEA-COMP:10914"/>
        <dbReference type="ChEBI" id="CHEBI:13193"/>
        <dbReference type="ChEBI" id="CHEBI:15377"/>
        <dbReference type="ChEBI" id="CHEBI:15379"/>
        <dbReference type="ChEBI" id="CHEBI:17499"/>
        <dbReference type="ChEBI" id="CHEBI:84167"/>
        <dbReference type="ChEBI" id="CHEBI:84422"/>
        <dbReference type="EC" id="1.14.99.60"/>
    </reaction>
</comment>
<evidence type="ECO:0000256" key="8">
    <source>
        <dbReference type="ARBA" id="ARBA00023136"/>
    </source>
</evidence>
<dbReference type="Proteomes" id="UP000051497">
    <property type="component" value="Unassembled WGS sequence"/>
</dbReference>
<comment type="similarity">
    <text evidence="9">Belongs to the COQ7 family.</text>
</comment>
<dbReference type="GO" id="GO:0046872">
    <property type="term" value="F:metal ion binding"/>
    <property type="evidence" value="ECO:0007669"/>
    <property type="project" value="UniProtKB-KW"/>
</dbReference>
<evidence type="ECO:0000256" key="7">
    <source>
        <dbReference type="ARBA" id="ARBA00023033"/>
    </source>
</evidence>
<evidence type="ECO:0000256" key="5">
    <source>
        <dbReference type="ARBA" id="ARBA00023002"/>
    </source>
</evidence>
<comment type="cofactor">
    <cofactor evidence="9">
        <name>Fe cation</name>
        <dbReference type="ChEBI" id="CHEBI:24875"/>
    </cofactor>
    <text evidence="9">Binds 2 iron ions per subunit.</text>
</comment>
<feature type="binding site" evidence="9">
    <location>
        <position position="61"/>
    </location>
    <ligand>
        <name>Fe cation</name>
        <dbReference type="ChEBI" id="CHEBI:24875"/>
        <label>1</label>
    </ligand>
</feature>
<evidence type="ECO:0000256" key="6">
    <source>
        <dbReference type="ARBA" id="ARBA00023004"/>
    </source>
</evidence>
<dbReference type="SUPFAM" id="SSF47240">
    <property type="entry name" value="Ferritin-like"/>
    <property type="match status" value="1"/>
</dbReference>
<comment type="function">
    <text evidence="9">Catalyzes the hydroxylation of 2-nonaprenyl-3-methyl-6-methoxy-1,4-benzoquinol during ubiquinone biosynthesis.</text>
</comment>
<dbReference type="InterPro" id="IPR012347">
    <property type="entry name" value="Ferritin-like"/>
</dbReference>
<feature type="binding site" evidence="9">
    <location>
        <position position="91"/>
    </location>
    <ligand>
        <name>Fe cation</name>
        <dbReference type="ChEBI" id="CHEBI:24875"/>
        <label>1</label>
    </ligand>
</feature>
<keyword evidence="8 9" id="KW-0472">Membrane</keyword>
<dbReference type="CDD" id="cd01042">
    <property type="entry name" value="DMQH"/>
    <property type="match status" value="1"/>
</dbReference>
<proteinExistence type="inferred from homology"/>
<feature type="binding site" evidence="9">
    <location>
        <position position="94"/>
    </location>
    <ligand>
        <name>Fe cation</name>
        <dbReference type="ChEBI" id="CHEBI:24875"/>
        <label>1</label>
    </ligand>
</feature>
<keyword evidence="12" id="KW-1185">Reference proteome</keyword>
<dbReference type="Pfam" id="PF03232">
    <property type="entry name" value="COQ7"/>
    <property type="match status" value="1"/>
</dbReference>
<dbReference type="EC" id="1.14.99.60" evidence="9"/>
<dbReference type="NCBIfam" id="NF033656">
    <property type="entry name" value="DMQ_monoox_COQ7"/>
    <property type="match status" value="1"/>
</dbReference>
<keyword evidence="7 9" id="KW-0503">Monooxygenase</keyword>
<gene>
    <name evidence="9 10" type="primary">coq7</name>
    <name evidence="10" type="ORF">HT99x_00688</name>
    <name evidence="11" type="ORF">HT99x_013905</name>
</gene>
<reference evidence="11" key="2">
    <citation type="journal article" date="2016" name="Genome Announc.">
        <title>Draft Genome Sequences of Two Novel Amoeba-Resistant Intranuclear Bacteria, 'Candidatus Berkiella cookevillensis' and 'Candidatus Berkiella aquae'.</title>
        <authorList>
            <person name="Mehari Y.T."/>
            <person name="Arivett B.A."/>
            <person name="Farone A.L."/>
            <person name="Gunderson J.H."/>
            <person name="Farone M.B."/>
        </authorList>
    </citation>
    <scope>NUCLEOTIDE SEQUENCE</scope>
    <source>
        <strain evidence="11">HT99</strain>
    </source>
</reference>
<dbReference type="PANTHER" id="PTHR11237">
    <property type="entry name" value="COENZYME Q10 BIOSYNTHESIS PROTEIN 7"/>
    <property type="match status" value="1"/>
</dbReference>
<dbReference type="HAMAP" id="MF_01658">
    <property type="entry name" value="COQ7"/>
    <property type="match status" value="1"/>
</dbReference>
<reference evidence="11" key="3">
    <citation type="submission" date="2021-06" db="EMBL/GenBank/DDBJ databases">
        <title>Genomic Description and Analysis of Intracellular Bacteria, Candidatus Berkiella cookevillensis and Candidatus Berkiella aquae.</title>
        <authorList>
            <person name="Kidane D.T."/>
            <person name="Mehari Y.T."/>
            <person name="Rice F.C."/>
            <person name="Arivett B.A."/>
            <person name="Farone A.L."/>
            <person name="Berk S.G."/>
            <person name="Farone M.B."/>
        </authorList>
    </citation>
    <scope>NUCLEOTIDE SEQUENCE</scope>
    <source>
        <strain evidence="11">HT99</strain>
    </source>
</reference>
<keyword evidence="6 9" id="KW-0408">Iron</keyword>
<dbReference type="Gene3D" id="1.20.1260.10">
    <property type="match status" value="1"/>
</dbReference>
<accession>A0A0Q9YN94</accession>
<organism evidence="10">
    <name type="scientific">Candidatus Berkiella aquae</name>
    <dbReference type="NCBI Taxonomy" id="295108"/>
    <lineage>
        <taxon>Bacteria</taxon>
        <taxon>Pseudomonadati</taxon>
        <taxon>Pseudomonadota</taxon>
        <taxon>Gammaproteobacteria</taxon>
        <taxon>Candidatus Berkiellales</taxon>
        <taxon>Candidatus Berkiellaceae</taxon>
        <taxon>Candidatus Berkiella</taxon>
    </lineage>
</organism>
<keyword evidence="4 9" id="KW-0479">Metal-binding</keyword>
<comment type="pathway">
    <text evidence="1 9">Cofactor biosynthesis; ubiquinone biosynthesis.</text>
</comment>
<dbReference type="GO" id="GO:0008682">
    <property type="term" value="F:3-demethoxyubiquinol 3-hydroxylase activity"/>
    <property type="evidence" value="ECO:0007669"/>
    <property type="project" value="UniProtKB-EC"/>
</dbReference>
<dbReference type="InterPro" id="IPR011566">
    <property type="entry name" value="Ubq_synth_Coq7"/>
</dbReference>
<dbReference type="AlphaFoldDB" id="A0A0Q9YN94"/>
<feature type="binding site" evidence="9">
    <location>
        <position position="175"/>
    </location>
    <ligand>
        <name>Fe cation</name>
        <dbReference type="ChEBI" id="CHEBI:24875"/>
        <label>1</label>
    </ligand>
</feature>
<keyword evidence="3 9" id="KW-0831">Ubiquinone biosynthesis</keyword>
<feature type="binding site" evidence="9">
    <location>
        <position position="143"/>
    </location>
    <ligand>
        <name>Fe cation</name>
        <dbReference type="ChEBI" id="CHEBI:24875"/>
        <label>2</label>
    </ligand>
</feature>